<gene>
    <name evidence="1" type="ORF">HYC85_017999</name>
</gene>
<organism evidence="1 2">
    <name type="scientific">Camellia sinensis</name>
    <name type="common">Tea plant</name>
    <name type="synonym">Thea sinensis</name>
    <dbReference type="NCBI Taxonomy" id="4442"/>
    <lineage>
        <taxon>Eukaryota</taxon>
        <taxon>Viridiplantae</taxon>
        <taxon>Streptophyta</taxon>
        <taxon>Embryophyta</taxon>
        <taxon>Tracheophyta</taxon>
        <taxon>Spermatophyta</taxon>
        <taxon>Magnoliopsida</taxon>
        <taxon>eudicotyledons</taxon>
        <taxon>Gunneridae</taxon>
        <taxon>Pentapetalae</taxon>
        <taxon>asterids</taxon>
        <taxon>Ericales</taxon>
        <taxon>Theaceae</taxon>
        <taxon>Camellia</taxon>
    </lineage>
</organism>
<evidence type="ECO:0000313" key="2">
    <source>
        <dbReference type="Proteomes" id="UP000593564"/>
    </source>
</evidence>
<protein>
    <submittedName>
        <fullName evidence="1">Uncharacterized protein</fullName>
    </submittedName>
</protein>
<keyword evidence="2" id="KW-1185">Reference proteome</keyword>
<evidence type="ECO:0000313" key="1">
    <source>
        <dbReference type="EMBL" id="KAF5943922.1"/>
    </source>
</evidence>
<dbReference type="Proteomes" id="UP000593564">
    <property type="component" value="Unassembled WGS sequence"/>
</dbReference>
<reference evidence="2" key="1">
    <citation type="journal article" date="2020" name="Nat. Commun.">
        <title>Genome assembly of wild tea tree DASZ reveals pedigree and selection history of tea varieties.</title>
        <authorList>
            <person name="Zhang W."/>
            <person name="Zhang Y."/>
            <person name="Qiu H."/>
            <person name="Guo Y."/>
            <person name="Wan H."/>
            <person name="Zhang X."/>
            <person name="Scossa F."/>
            <person name="Alseekh S."/>
            <person name="Zhang Q."/>
            <person name="Wang P."/>
            <person name="Xu L."/>
            <person name="Schmidt M.H."/>
            <person name="Jia X."/>
            <person name="Li D."/>
            <person name="Zhu A."/>
            <person name="Guo F."/>
            <person name="Chen W."/>
            <person name="Ni D."/>
            <person name="Usadel B."/>
            <person name="Fernie A.R."/>
            <person name="Wen W."/>
        </authorList>
    </citation>
    <scope>NUCLEOTIDE SEQUENCE [LARGE SCALE GENOMIC DNA]</scope>
    <source>
        <strain evidence="2">cv. G240</strain>
    </source>
</reference>
<accession>A0A7J7GT25</accession>
<comment type="caution">
    <text evidence="1">The sequence shown here is derived from an EMBL/GenBank/DDBJ whole genome shotgun (WGS) entry which is preliminary data.</text>
</comment>
<dbReference type="AlphaFoldDB" id="A0A7J7GT25"/>
<sequence>MADSLSTRGVDSSRGEVDVLEGKKGSEFMKVSNEVLGVLDGCTAGFGKSYSAKLFDQGFGGMKGDSPISCGQSGKTVTNPSSFAESVKLRKNKFVTNLNKHANMGPKIKDVRIRIQYLHSLKATLYMFIIEVSV</sequence>
<name>A0A7J7GT25_CAMSI</name>
<dbReference type="EMBL" id="JACBKZ010000008">
    <property type="protein sequence ID" value="KAF5943922.1"/>
    <property type="molecule type" value="Genomic_DNA"/>
</dbReference>
<reference evidence="1 2" key="2">
    <citation type="submission" date="2020-07" db="EMBL/GenBank/DDBJ databases">
        <title>Genome assembly of wild tea tree DASZ reveals pedigree and selection history of tea varieties.</title>
        <authorList>
            <person name="Zhang W."/>
        </authorList>
    </citation>
    <scope>NUCLEOTIDE SEQUENCE [LARGE SCALE GENOMIC DNA]</scope>
    <source>
        <strain evidence="2">cv. G240</strain>
        <tissue evidence="1">Leaf</tissue>
    </source>
</reference>
<proteinExistence type="predicted"/>